<dbReference type="InterPro" id="IPR013783">
    <property type="entry name" value="Ig-like_fold"/>
</dbReference>
<sequence>MAKSSVTEFVIYQWRVRACNSSNVCSAWTTTRKKTFPAIPVPSTTSLLSPTTGATEPLLPCFSWKVDPNALDATITVSTTTDFPEKRWQLNVGKDAEAACFSSSWLAKGLYPEEIGNPVLVNGTTYYWRIVTTMASGLAFTETRSFKASTAQPVPAQPATATLEADSVNNRFTINWSNVSAYKYELQYTGASDTVQIGTSWYAGPTLYSGTSTTVAKSSVTEFVIYQWRVRACNSSNVCSAWTTTRKKTFPAIPVPSTTSLLSPTTGATEPLLPCFSWKVDPNALDATITVSTTTDFPEKRWQLNVGKDAEAACFSSSWLAKGLYPEEIGNPVLVNGATYYWRIVTTMANGLAFTETRSFKASSVAQPVPAQPATATLDADSVNSRFTINWSNVSAYKYELQYTGASDTVQIGTNWYTGPTLYSGTSTTVAKSSVTEFVIYQWRVRACNSSNVCSAWTTTRKKTFPAIPVPSTTSLLSPTTGATEPLLPCFSWKVDPNALDATITVSTTTDFPEKRWQLNVGKDAEAACFSSSWLAKGVYPEEIGNPVLVNGATYYWRIVTTMANGYAFTETRSFKASSVAQPAPAQPAFASLETDSANNLFKISWASGAAYKYELQYSGEAPATFAGGQLNTTPIPLAAGGTQGWGQSFIQSINATGGTLKLNNADAVTGAIGVAGSGTTGAVDDEIQNGELLTLTFDAPVSDASFGFAKLDYNVAAGHQIGLWIAFLNGVEVGRSEFRPTDTTRTGTVQVKNTSGNFIAFDQIRFEPAKPGSDYVVTSFSAVRGATNAESVGTNWYTGPTLYSGTSTTVAKSSVTEFVIYQWRVRACNSSNVCSAWTTTRKKTFPAIPVPSTTSLLSPTTGATEPLLPCFSWKVDPNALDATITVSTTTDFPEKRWQLNVGKDAEAACFSSSWLAKGLYPEEIGNPVLVNGATYYWRIVTTMANGLAFTETRSFKADATAVGDLGFSVVANTLARSFTMKWKGIRNVHSYEFVYRNSDRLEDLDAASWTTFPEALSATQFASGTFESSMQHYEYTYIQWRLRVCMTAVDCVETMSKVKTNQQSAGVTSVAALTPTNNAQVDASDENAPCFTWSSDANASSYTLTLSDVPDFTERRWQKSNLKVTTACWDNAKDWVRSGVYRTQLPAGLEVGKTYYWRIVTNNNDGTLGFSNTNSFKLIRTAPQIEVAIDLPSSSFVLTWNEVPAEKYELQARYTNTVAEIENANWQGITLANPLTINHTEPFQKYQGYFYVQWQLRACQSANVCGAWQKSRIKTTQSGAVLSSINLTAPVNGSTVDVAIDQTVPCFKWSADEGATDYLVTVSDTTEFTEKRWVKSVVGATEICWNNGDGWSRAGIYKDELQQGLSRGFKYYWRVVSRYPNGNLGFSQTSSFEIKDSSVPVIALISPDPLEDARVFIGSNVPVMANVFDNYMRNWRNLDGRQPTVDYYLNNSILPGGTRVPAGTPVNWMTDKTGVYTLKAVAYLDDAKTLKTLEAEVHVVTPQAPTFAIQAIGSANAGSAIELIANVTDPDQQTAHVTFYANGEPVGKTSEAPPYKTRWTPTVAGNYVLTAKLIDKRSNETISAVKNAVVHPSLLSTDGLNFVSDFGDVANQSWRVMPLEQSDVLAVSLANTSRISYNKLGKLLINRPLKIINRSDMYDNEIVPQLIVLDAGQIELNSSIEIVGEPADLLILNATVSNAIRCKNCGFINVERAVLAVATPVSPLLSAMTQVGQLQTRAAGVIDVDNLQASGVVSLELIANTLSTKGQINTNLYANEEWVANSTVGTNTKELIVKDVASVESKVVGSGGVTLLQGFNTVNYETLEINNTKPASSVFNLQAFITSGAINIFTTDALQVSSGLSTQSSYRRAQTYRGQLRAQKEEIVLKSLSASTVAPAIAVNAGVHSDASVNLIAPSISIAKDAGIQASKIDIASDGTLSNIGYIRGYVASTPVRPAGGVPTIDLRVGNMDNRGEIKTLHNSLSADNKATELTVGEMRITSSGDVYNRFGGLLQAEKIAVESTNGKIRNGSLYRYDNSSKEAEAISQVTHQSLPMATHTTLSFPANQPPLNNIKARIIGVEVALKAKTSIENINPFTEPAATGSVLLTQVSERASQHIEDVSINARNKLGITAGGYILNSSALLGVAEAGVENALSLNSPRIRNERYYAALTMEKFSDYDQVQRQSSGNNISITNWAKGIQSRYTFYSPPGYIYSFAKAEMNFGDSNLADQGLINNLSYIDMYADLNIFGKGDITSRGLSLEKLAYEEGSTTVVSLSECISIPYHNGPLCSLPSSTYSKTPDGKIIKQSPDNTLFAVNGNISAKNSLFKARNDQSLTILRENLVAETISAELAKPVNGPWDIRCKSSKTSSVDGDLIIIETHVSTGGVANITCVPPGDNSGSNGFTFRQYLSITTLMQDKIPSLGANASNQITEFEAWWKAAQ</sequence>
<name>A0ABU1V3N2_9GAMM</name>
<reference evidence="2 3" key="1">
    <citation type="submission" date="2023-07" db="EMBL/GenBank/DDBJ databases">
        <title>Sorghum-associated microbial communities from plants grown in Nebraska, USA.</title>
        <authorList>
            <person name="Schachtman D."/>
        </authorList>
    </citation>
    <scope>NUCLEOTIDE SEQUENCE [LARGE SCALE GENOMIC DNA]</scope>
    <source>
        <strain evidence="2 3">BE190</strain>
    </source>
</reference>
<dbReference type="InterPro" id="IPR003961">
    <property type="entry name" value="FN3_dom"/>
</dbReference>
<dbReference type="InterPro" id="IPR011050">
    <property type="entry name" value="Pectin_lyase_fold/virulence"/>
</dbReference>
<feature type="domain" description="Fibronectin type-III" evidence="1">
    <location>
        <begin position="372"/>
        <end position="471"/>
    </location>
</feature>
<dbReference type="Gene3D" id="2.60.40.10">
    <property type="entry name" value="Immunoglobulins"/>
    <property type="match status" value="7"/>
</dbReference>
<evidence type="ECO:0000313" key="2">
    <source>
        <dbReference type="EMBL" id="MDR7091987.1"/>
    </source>
</evidence>
<protein>
    <recommendedName>
        <fullName evidence="1">Fibronectin type-III domain-containing protein</fullName>
    </recommendedName>
</protein>
<dbReference type="SUPFAM" id="SSF49265">
    <property type="entry name" value="Fibronectin type III"/>
    <property type="match status" value="2"/>
</dbReference>
<dbReference type="EMBL" id="JAVDVX010000009">
    <property type="protein sequence ID" value="MDR7091987.1"/>
    <property type="molecule type" value="Genomic_DNA"/>
</dbReference>
<dbReference type="SUPFAM" id="SSF51126">
    <property type="entry name" value="Pectin lyase-like"/>
    <property type="match status" value="1"/>
</dbReference>
<evidence type="ECO:0000259" key="1">
    <source>
        <dbReference type="PROSITE" id="PS50853"/>
    </source>
</evidence>
<dbReference type="Gene3D" id="2.160.20.10">
    <property type="entry name" value="Single-stranded right-handed beta-helix, Pectin lyase-like"/>
    <property type="match status" value="1"/>
</dbReference>
<comment type="caution">
    <text evidence="2">The sequence shown here is derived from an EMBL/GenBank/DDBJ whole genome shotgun (WGS) entry which is preliminary data.</text>
</comment>
<dbReference type="InterPro" id="IPR036116">
    <property type="entry name" value="FN3_sf"/>
</dbReference>
<dbReference type="RefSeq" id="WP_310075850.1">
    <property type="nucleotide sequence ID" value="NZ_JAVDVX010000009.1"/>
</dbReference>
<dbReference type="Pfam" id="PF17957">
    <property type="entry name" value="Big_7"/>
    <property type="match status" value="1"/>
</dbReference>
<keyword evidence="3" id="KW-1185">Reference proteome</keyword>
<organism evidence="2 3">
    <name type="scientific">Cellvibrio fibrivorans</name>
    <dbReference type="NCBI Taxonomy" id="126350"/>
    <lineage>
        <taxon>Bacteria</taxon>
        <taxon>Pseudomonadati</taxon>
        <taxon>Pseudomonadota</taxon>
        <taxon>Gammaproteobacteria</taxon>
        <taxon>Cellvibrionales</taxon>
        <taxon>Cellvibrionaceae</taxon>
        <taxon>Cellvibrio</taxon>
    </lineage>
</organism>
<dbReference type="InterPro" id="IPR012334">
    <property type="entry name" value="Pectin_lyas_fold"/>
</dbReference>
<evidence type="ECO:0000313" key="3">
    <source>
        <dbReference type="Proteomes" id="UP001253595"/>
    </source>
</evidence>
<gene>
    <name evidence="2" type="ORF">J2X05_004025</name>
</gene>
<dbReference type="Proteomes" id="UP001253595">
    <property type="component" value="Unassembled WGS sequence"/>
</dbReference>
<proteinExistence type="predicted"/>
<feature type="domain" description="Fibronectin type-III" evidence="1">
    <location>
        <begin position="157"/>
        <end position="256"/>
    </location>
</feature>
<dbReference type="PROSITE" id="PS50853">
    <property type="entry name" value="FN3"/>
    <property type="match status" value="2"/>
</dbReference>
<accession>A0ABU1V3N2</accession>